<dbReference type="EMBL" id="PQVH01000006">
    <property type="protein sequence ID" value="TFW72214.1"/>
    <property type="molecule type" value="Genomic_DNA"/>
</dbReference>
<comment type="caution">
    <text evidence="1">The sequence shown here is derived from an EMBL/GenBank/DDBJ whole genome shotgun (WGS) entry which is preliminary data.</text>
</comment>
<sequence>MDLVLKRRAIYTGLKPFLNAAEMAPALSMWETEFSSKPNYALANFVTRCCTTDALRRIRTQILSALIAALESPESLLLSDPGSQVGRLTMSDESAREVVLDAKNSIFIALSTQLWAAVDELTEKSIIDFILRNLAHLKLSSEHANSLKDWFINRSTKFPCNFELATLQKLINLNYIALCEYYGPVKADRLLSQATHAVEAEAIQRQFNLHDLL</sequence>
<dbReference type="RefSeq" id="WP_135276756.1">
    <property type="nucleotide sequence ID" value="NZ_PQVH01000006.1"/>
</dbReference>
<dbReference type="OrthoDB" id="6657308at2"/>
<reference evidence="1 2" key="1">
    <citation type="submission" date="2018-02" db="EMBL/GenBank/DDBJ databases">
        <title>A novel lanthanide dependent methylotroph, Methylotenera sp. La3113.</title>
        <authorList>
            <person name="Lv H."/>
            <person name="Tani A."/>
        </authorList>
    </citation>
    <scope>NUCLEOTIDE SEQUENCE [LARGE SCALE GENOMIC DNA]</scope>
    <source>
        <strain evidence="1 2">La3113</strain>
    </source>
</reference>
<keyword evidence="2" id="KW-1185">Reference proteome</keyword>
<evidence type="ECO:0000313" key="1">
    <source>
        <dbReference type="EMBL" id="TFW72214.1"/>
    </source>
</evidence>
<evidence type="ECO:0000313" key="2">
    <source>
        <dbReference type="Proteomes" id="UP000297706"/>
    </source>
</evidence>
<name>A0A4Y9VSD8_9PROT</name>
<accession>A0A4Y9VSD8</accession>
<dbReference type="Proteomes" id="UP000297706">
    <property type="component" value="Unassembled WGS sequence"/>
</dbReference>
<proteinExistence type="predicted"/>
<gene>
    <name evidence="1" type="ORF">C3Y98_03655</name>
</gene>
<dbReference type="AlphaFoldDB" id="A0A4Y9VSD8"/>
<organism evidence="1 2">
    <name type="scientific">Methylotenera oryzisoli</name>
    <dbReference type="NCBI Taxonomy" id="2080758"/>
    <lineage>
        <taxon>Bacteria</taxon>
        <taxon>Pseudomonadati</taxon>
        <taxon>Pseudomonadota</taxon>
        <taxon>Betaproteobacteria</taxon>
        <taxon>Nitrosomonadales</taxon>
        <taxon>Methylophilaceae</taxon>
        <taxon>Methylotenera</taxon>
    </lineage>
</organism>
<protein>
    <submittedName>
        <fullName evidence="1">Uncharacterized protein</fullName>
    </submittedName>
</protein>